<sequence length="216" mass="23350">MVGSRTQPPAPGGGARQGLCRLGRLHPGSLERWASETTRRKGRSHRTLGGRLPGLRRSVPGEATRLSTPPQAEGSNGHCWRLKLFWPGAVAHACNPGTLGGLGERITRSGDQDHPGQQVETWSVLKIQKLAGRGGARRKSQLLGRMRQENRLNPGGGGCSEPRSRHCTPAWRPSDTPSPRPPAPPQEKPAQWGATRKELSARLGSQGRIQDGVFRS</sequence>
<feature type="region of interest" description="Disordered" evidence="1">
    <location>
        <begin position="1"/>
        <end position="20"/>
    </location>
</feature>
<dbReference type="Proteomes" id="UP000028761">
    <property type="component" value="Unplaced"/>
</dbReference>
<accession>A0A8I5N8P6</accession>
<reference evidence="2" key="2">
    <citation type="submission" date="2025-09" db="UniProtKB">
        <authorList>
            <consortium name="Ensembl"/>
        </authorList>
    </citation>
    <scope>IDENTIFICATION</scope>
</reference>
<dbReference type="AlphaFoldDB" id="A0A8I5N8P6"/>
<dbReference type="GeneTree" id="ENSGT00940000163244"/>
<keyword evidence="3" id="KW-1185">Reference proteome</keyword>
<name>A0A8I5N8P6_PAPAN</name>
<protein>
    <submittedName>
        <fullName evidence="2">Uncharacterized protein</fullName>
    </submittedName>
</protein>
<feature type="compositionally biased region" description="Polar residues" evidence="1">
    <location>
        <begin position="65"/>
        <end position="74"/>
    </location>
</feature>
<dbReference type="Ensembl" id="ENSPANT00000066312.1">
    <property type="protein sequence ID" value="ENSPANP00000052811.1"/>
    <property type="gene ID" value="ENSPANG00000039285.1"/>
</dbReference>
<evidence type="ECO:0000313" key="2">
    <source>
        <dbReference type="Ensembl" id="ENSPANP00000052811.1"/>
    </source>
</evidence>
<evidence type="ECO:0000256" key="1">
    <source>
        <dbReference type="SAM" id="MobiDB-lite"/>
    </source>
</evidence>
<feature type="region of interest" description="Disordered" evidence="1">
    <location>
        <begin position="30"/>
        <end position="75"/>
    </location>
</feature>
<reference evidence="2" key="1">
    <citation type="submission" date="2025-08" db="UniProtKB">
        <authorList>
            <consortium name="Ensembl"/>
        </authorList>
    </citation>
    <scope>IDENTIFICATION</scope>
</reference>
<evidence type="ECO:0000313" key="3">
    <source>
        <dbReference type="Proteomes" id="UP000028761"/>
    </source>
</evidence>
<feature type="region of interest" description="Disordered" evidence="1">
    <location>
        <begin position="133"/>
        <end position="216"/>
    </location>
</feature>
<proteinExistence type="predicted"/>
<organism evidence="2 3">
    <name type="scientific">Papio anubis</name>
    <name type="common">Olive baboon</name>
    <dbReference type="NCBI Taxonomy" id="9555"/>
    <lineage>
        <taxon>Eukaryota</taxon>
        <taxon>Metazoa</taxon>
        <taxon>Chordata</taxon>
        <taxon>Craniata</taxon>
        <taxon>Vertebrata</taxon>
        <taxon>Euteleostomi</taxon>
        <taxon>Mammalia</taxon>
        <taxon>Eutheria</taxon>
        <taxon>Euarchontoglires</taxon>
        <taxon>Primates</taxon>
        <taxon>Haplorrhini</taxon>
        <taxon>Catarrhini</taxon>
        <taxon>Cercopithecidae</taxon>
        <taxon>Cercopithecinae</taxon>
        <taxon>Papio</taxon>
    </lineage>
</organism>
<feature type="compositionally biased region" description="Pro residues" evidence="1">
    <location>
        <begin position="176"/>
        <end position="187"/>
    </location>
</feature>